<dbReference type="CDD" id="cd00397">
    <property type="entry name" value="DNA_BRE_C"/>
    <property type="match status" value="1"/>
</dbReference>
<evidence type="ECO:0000313" key="4">
    <source>
        <dbReference type="Proteomes" id="UP000243096"/>
    </source>
</evidence>
<dbReference type="PROSITE" id="PS51898">
    <property type="entry name" value="TYR_RECOMBINASE"/>
    <property type="match status" value="1"/>
</dbReference>
<reference evidence="3 4" key="1">
    <citation type="submission" date="2018-01" db="EMBL/GenBank/DDBJ databases">
        <title>Genomic Encyclopedia of Type Strains, Phase III (KMG-III): the genomes of soil and plant-associated and newly described type strains.</title>
        <authorList>
            <person name="Whitman W."/>
        </authorList>
    </citation>
    <scope>NUCLEOTIDE SEQUENCE [LARGE SCALE GENOMIC DNA]</scope>
    <source>
        <strain evidence="3 4">HKI456</strain>
    </source>
</reference>
<proteinExistence type="predicted"/>
<accession>A0A2P5K6I1</accession>
<feature type="domain" description="Tyr recombinase" evidence="2">
    <location>
        <begin position="1"/>
        <end position="103"/>
    </location>
</feature>
<organism evidence="3 4">
    <name type="scientific">Mycetohabitans endofungorum</name>
    <dbReference type="NCBI Taxonomy" id="417203"/>
    <lineage>
        <taxon>Bacteria</taxon>
        <taxon>Pseudomonadati</taxon>
        <taxon>Pseudomonadota</taxon>
        <taxon>Betaproteobacteria</taxon>
        <taxon>Burkholderiales</taxon>
        <taxon>Burkholderiaceae</taxon>
        <taxon>Mycetohabitans</taxon>
    </lineage>
</organism>
<dbReference type="EMBL" id="PRDW01000033">
    <property type="protein sequence ID" value="PPB80365.1"/>
    <property type="molecule type" value="Genomic_DNA"/>
</dbReference>
<dbReference type="AlphaFoldDB" id="A0A2P5K6I1"/>
<keyword evidence="1" id="KW-0233">DNA recombination</keyword>
<dbReference type="Proteomes" id="UP000243096">
    <property type="component" value="Unassembled WGS sequence"/>
</dbReference>
<dbReference type="GO" id="GO:0006310">
    <property type="term" value="P:DNA recombination"/>
    <property type="evidence" value="ECO:0007669"/>
    <property type="project" value="UniProtKB-KW"/>
</dbReference>
<protein>
    <submittedName>
        <fullName evidence="3">Phage integrase family protein</fullName>
    </submittedName>
</protein>
<dbReference type="InterPro" id="IPR011010">
    <property type="entry name" value="DNA_brk_join_enz"/>
</dbReference>
<dbReference type="GO" id="GO:0015074">
    <property type="term" value="P:DNA integration"/>
    <property type="evidence" value="ECO:0007669"/>
    <property type="project" value="InterPro"/>
</dbReference>
<dbReference type="SUPFAM" id="SSF56349">
    <property type="entry name" value="DNA breaking-rejoining enzymes"/>
    <property type="match status" value="1"/>
</dbReference>
<dbReference type="Gene3D" id="1.10.443.10">
    <property type="entry name" value="Intergrase catalytic core"/>
    <property type="match status" value="1"/>
</dbReference>
<name>A0A2P5K6I1_9BURK</name>
<evidence type="ECO:0000259" key="2">
    <source>
        <dbReference type="PROSITE" id="PS51898"/>
    </source>
</evidence>
<evidence type="ECO:0000256" key="1">
    <source>
        <dbReference type="ARBA" id="ARBA00023172"/>
    </source>
</evidence>
<keyword evidence="4" id="KW-1185">Reference proteome</keyword>
<dbReference type="InterPro" id="IPR002104">
    <property type="entry name" value="Integrase_catalytic"/>
</dbReference>
<gene>
    <name evidence="3" type="ORF">B0O95_1333</name>
</gene>
<comment type="caution">
    <text evidence="3">The sequence shown here is derived from an EMBL/GenBank/DDBJ whole genome shotgun (WGS) entry which is preliminary data.</text>
</comment>
<dbReference type="GO" id="GO:0003677">
    <property type="term" value="F:DNA binding"/>
    <property type="evidence" value="ECO:0007669"/>
    <property type="project" value="InterPro"/>
</dbReference>
<dbReference type="OrthoDB" id="8610787at2"/>
<evidence type="ECO:0000313" key="3">
    <source>
        <dbReference type="EMBL" id="PPB80365.1"/>
    </source>
</evidence>
<sequence>MLRKARYNSLLAASSLGKWPRFFTILRRARVSYWLLLRPAQRPAMAEKLRRASPHWMRHTYASHALARGAELIMVRDNLLHSSTSTTSIYLHSDEVQRARRFDQAFEARKA</sequence>
<dbReference type="InterPro" id="IPR013762">
    <property type="entry name" value="Integrase-like_cat_sf"/>
</dbReference>
<dbReference type="Pfam" id="PF00589">
    <property type="entry name" value="Phage_integrase"/>
    <property type="match status" value="1"/>
</dbReference>